<reference evidence="7 8" key="1">
    <citation type="submission" date="2017-12" db="EMBL/GenBank/DDBJ databases">
        <title>Genome Sequence of a Multidrug-Resistant Candida haemulonii Isolate from a Patient with Chronic Leg Ulcers in Israel.</title>
        <authorList>
            <person name="Chow N.A."/>
            <person name="Gade L."/>
            <person name="Batra D."/>
            <person name="Rowe L.A."/>
            <person name="Ben-Ami R."/>
            <person name="Loparev V.N."/>
            <person name="Litvintseva A.P."/>
        </authorList>
    </citation>
    <scope>NUCLEOTIDE SEQUENCE [LARGE SCALE GENOMIC DNA]</scope>
    <source>
        <strain evidence="7 8">B11899</strain>
    </source>
</reference>
<feature type="domain" description="C3H1-type" evidence="6">
    <location>
        <begin position="130"/>
        <end position="158"/>
    </location>
</feature>
<dbReference type="GO" id="GO:0008270">
    <property type="term" value="F:zinc ion binding"/>
    <property type="evidence" value="ECO:0007669"/>
    <property type="project" value="UniProtKB-KW"/>
</dbReference>
<gene>
    <name evidence="7" type="ORF">CXQ85_000314</name>
</gene>
<evidence type="ECO:0000256" key="4">
    <source>
        <dbReference type="PROSITE-ProRule" id="PRU00723"/>
    </source>
</evidence>
<accession>A0A2V1ATC7</accession>
<feature type="compositionally biased region" description="Polar residues" evidence="5">
    <location>
        <begin position="39"/>
        <end position="57"/>
    </location>
</feature>
<evidence type="ECO:0000256" key="1">
    <source>
        <dbReference type="ARBA" id="ARBA00022723"/>
    </source>
</evidence>
<evidence type="ECO:0000313" key="8">
    <source>
        <dbReference type="Proteomes" id="UP000244309"/>
    </source>
</evidence>
<feature type="zinc finger region" description="C3H1-type" evidence="4">
    <location>
        <begin position="130"/>
        <end position="158"/>
    </location>
</feature>
<dbReference type="RefSeq" id="XP_025342280.1">
    <property type="nucleotide sequence ID" value="XM_025484065.1"/>
</dbReference>
<evidence type="ECO:0000313" key="7">
    <source>
        <dbReference type="EMBL" id="PVH21340.1"/>
    </source>
</evidence>
<comment type="caution">
    <text evidence="7">The sequence shown here is derived from an EMBL/GenBank/DDBJ whole genome shotgun (WGS) entry which is preliminary data.</text>
</comment>
<feature type="compositionally biased region" description="Pro residues" evidence="5">
    <location>
        <begin position="1"/>
        <end position="11"/>
    </location>
</feature>
<protein>
    <recommendedName>
        <fullName evidence="6">C3H1-type domain-containing protein</fullName>
    </recommendedName>
</protein>
<sequence length="230" mass="26181">MDFNYAPPPPGKRARAGENPSNVKKQKFASALADLPTHLPNQVSAPSRPSPKSQEPQVQEEPSDSAPDRPHVPGEPIFIEGTSIVLQTDEDIAKWIEERKKNWPTRKNVEAKLKNQQEKNETAKPEQKGPRKLNVCKFFARNRKCRFGNKCKNLHEASNHPQSNNNSRVKVINGLEVAVPQRYKNDPASNNKSFYKKLVQRDLYEHENNKVLDFLLYLDSQGKINHDVNA</sequence>
<dbReference type="PROSITE" id="PS50103">
    <property type="entry name" value="ZF_C3H1"/>
    <property type="match status" value="1"/>
</dbReference>
<dbReference type="SUPFAM" id="SSF90229">
    <property type="entry name" value="CCCH zinc finger"/>
    <property type="match status" value="1"/>
</dbReference>
<dbReference type="InterPro" id="IPR036855">
    <property type="entry name" value="Znf_CCCH_sf"/>
</dbReference>
<keyword evidence="1 4" id="KW-0479">Metal-binding</keyword>
<keyword evidence="8" id="KW-1185">Reference proteome</keyword>
<evidence type="ECO:0000259" key="6">
    <source>
        <dbReference type="PROSITE" id="PS50103"/>
    </source>
</evidence>
<evidence type="ECO:0000256" key="3">
    <source>
        <dbReference type="ARBA" id="ARBA00022833"/>
    </source>
</evidence>
<feature type="region of interest" description="Disordered" evidence="5">
    <location>
        <begin position="107"/>
        <end position="128"/>
    </location>
</feature>
<dbReference type="InterPro" id="IPR019496">
    <property type="entry name" value="NUFIP1_cons_dom"/>
</dbReference>
<proteinExistence type="predicted"/>
<dbReference type="AlphaFoldDB" id="A0A2V1ATC7"/>
<dbReference type="Proteomes" id="UP000244309">
    <property type="component" value="Unassembled WGS sequence"/>
</dbReference>
<dbReference type="EMBL" id="PKFO01000005">
    <property type="protein sequence ID" value="PVH21340.1"/>
    <property type="molecule type" value="Genomic_DNA"/>
</dbReference>
<dbReference type="Pfam" id="PF00642">
    <property type="entry name" value="zf-CCCH"/>
    <property type="match status" value="1"/>
</dbReference>
<evidence type="ECO:0000256" key="5">
    <source>
        <dbReference type="SAM" id="MobiDB-lite"/>
    </source>
</evidence>
<dbReference type="STRING" id="45357.A0A2V1ATC7"/>
<keyword evidence="2 4" id="KW-0863">Zinc-finger</keyword>
<feature type="region of interest" description="Disordered" evidence="5">
    <location>
        <begin position="1"/>
        <end position="83"/>
    </location>
</feature>
<keyword evidence="3 4" id="KW-0862">Zinc</keyword>
<dbReference type="Gene3D" id="4.10.1000.10">
    <property type="entry name" value="Zinc finger, CCCH-type"/>
    <property type="match status" value="1"/>
</dbReference>
<dbReference type="GeneID" id="37005647"/>
<dbReference type="Pfam" id="PF10453">
    <property type="entry name" value="NUFIP1"/>
    <property type="match status" value="1"/>
</dbReference>
<dbReference type="VEuPathDB" id="FungiDB:CXQ85_000314"/>
<name>A0A2V1ATC7_9ASCO</name>
<dbReference type="OrthoDB" id="273070at2759"/>
<evidence type="ECO:0000256" key="2">
    <source>
        <dbReference type="ARBA" id="ARBA00022771"/>
    </source>
</evidence>
<dbReference type="InterPro" id="IPR000571">
    <property type="entry name" value="Znf_CCCH"/>
</dbReference>
<organism evidence="7 8">
    <name type="scientific">Candidozyma haemuli</name>
    <dbReference type="NCBI Taxonomy" id="45357"/>
    <lineage>
        <taxon>Eukaryota</taxon>
        <taxon>Fungi</taxon>
        <taxon>Dikarya</taxon>
        <taxon>Ascomycota</taxon>
        <taxon>Saccharomycotina</taxon>
        <taxon>Pichiomycetes</taxon>
        <taxon>Metschnikowiaceae</taxon>
        <taxon>Candidozyma</taxon>
    </lineage>
</organism>